<keyword evidence="2" id="KW-0255">Endonuclease</keyword>
<organism evidence="2 3">
    <name type="scientific">Pseudomonas frederiksbergensis</name>
    <dbReference type="NCBI Taxonomy" id="104087"/>
    <lineage>
        <taxon>Bacteria</taxon>
        <taxon>Pseudomonadati</taxon>
        <taxon>Pseudomonadota</taxon>
        <taxon>Gammaproteobacteria</taxon>
        <taxon>Pseudomonadales</taxon>
        <taxon>Pseudomonadaceae</taxon>
        <taxon>Pseudomonas</taxon>
    </lineage>
</organism>
<evidence type="ECO:0000313" key="3">
    <source>
        <dbReference type="Proteomes" id="UP000182567"/>
    </source>
</evidence>
<reference evidence="3" key="1">
    <citation type="submission" date="2016-10" db="EMBL/GenBank/DDBJ databases">
        <title>Pseudomonas frederiksbergensis ERGS4:02 complete genome.</title>
        <authorList>
            <person name="Kumar R."/>
            <person name="Acharya V."/>
            <person name="Singh D."/>
        </authorList>
    </citation>
    <scope>NUCLEOTIDE SEQUENCE [LARGE SCALE GENOMIC DNA]</scope>
    <source>
        <strain evidence="3">ERGS4:02</strain>
    </source>
</reference>
<evidence type="ECO:0000259" key="1">
    <source>
        <dbReference type="Pfam" id="PF14279"/>
    </source>
</evidence>
<dbReference type="InterPro" id="IPR029471">
    <property type="entry name" value="HNH_5"/>
</dbReference>
<feature type="domain" description="HNH endonuclease 5" evidence="1">
    <location>
        <begin position="4"/>
        <end position="60"/>
    </location>
</feature>
<protein>
    <submittedName>
        <fullName evidence="2">HNH endonuclease</fullName>
    </submittedName>
</protein>
<evidence type="ECO:0000313" key="2">
    <source>
        <dbReference type="EMBL" id="APC14434.1"/>
    </source>
</evidence>
<dbReference type="Proteomes" id="UP000182567">
    <property type="component" value="Chromosome"/>
</dbReference>
<dbReference type="GeneID" id="46906834"/>
<accession>A0A1J0EEA6</accession>
<keyword evidence="2" id="KW-0540">Nuclease</keyword>
<keyword evidence="2" id="KW-0378">Hydrolase</keyword>
<dbReference type="Pfam" id="PF14279">
    <property type="entry name" value="HNH_5"/>
    <property type="match status" value="1"/>
</dbReference>
<dbReference type="Gene3D" id="1.10.30.50">
    <property type="match status" value="1"/>
</dbReference>
<dbReference type="EMBL" id="CP017886">
    <property type="protein sequence ID" value="APC14434.1"/>
    <property type="molecule type" value="Genomic_DNA"/>
</dbReference>
<dbReference type="OrthoDB" id="2804463at2"/>
<proteinExistence type="predicted"/>
<dbReference type="AlphaFoldDB" id="A0A1J0EEA6"/>
<name>A0A1J0EEA6_9PSED</name>
<dbReference type="GO" id="GO:0004519">
    <property type="term" value="F:endonuclease activity"/>
    <property type="evidence" value="ECO:0007669"/>
    <property type="project" value="UniProtKB-KW"/>
</dbReference>
<dbReference type="RefSeq" id="WP_071550427.1">
    <property type="nucleotide sequence ID" value="NZ_CP017886.1"/>
</dbReference>
<sequence length="385" mass="42911">MAHCIYCRTDKDDSEFTLEHVIPQFLGGAHSPDFLKTRDVCKNCNSNLGLFVDASFEKNWVVSNWLRETSSALYNSDKPVGVSLICMGNSDLSPPELPDDHVCELWLGPLGEQVFWLRPHDERMSAYVGGNPRTMKSVETRAYFLFSENSHTDPLKTWLSFEQAFQGRKVKKIMCTEIDGADPADIGFTQADEIDRSRIKFFHDNSHGTSERSVQVVVNSRFDQRFLCKLAIGVAYCLFGSKVLDTDYGKELHKGLWYRGDNEEPNVRGTALFSHPKDRDINSIVGFPNAVAIALISTPDGIAINLNISSQLNWTILCAPIDTLTHQDLAKIGDGQIIVLARPLQTGIHLELPAYLAHSLGATPHPQLNAIQERAEKNKSAISPP</sequence>
<gene>
    <name evidence="2" type="ORF">BLL42_01270</name>
</gene>